<proteinExistence type="predicted"/>
<dbReference type="EMBL" id="BMWD01000008">
    <property type="protein sequence ID" value="GGX59222.1"/>
    <property type="molecule type" value="Genomic_DNA"/>
</dbReference>
<keyword evidence="3" id="KW-1185">Reference proteome</keyword>
<evidence type="ECO:0000313" key="3">
    <source>
        <dbReference type="Proteomes" id="UP000645555"/>
    </source>
</evidence>
<reference evidence="2" key="2">
    <citation type="submission" date="2020-09" db="EMBL/GenBank/DDBJ databases">
        <authorList>
            <person name="Sun Q."/>
            <person name="Ohkuma M."/>
        </authorList>
    </citation>
    <scope>NUCLEOTIDE SEQUENCE</scope>
    <source>
        <strain evidence="2">JCM 4956</strain>
    </source>
</reference>
<organism evidence="2 3">
    <name type="scientific">Streptomyces fructofermentans</name>
    <dbReference type="NCBI Taxonomy" id="152141"/>
    <lineage>
        <taxon>Bacteria</taxon>
        <taxon>Bacillati</taxon>
        <taxon>Actinomycetota</taxon>
        <taxon>Actinomycetes</taxon>
        <taxon>Kitasatosporales</taxon>
        <taxon>Streptomycetaceae</taxon>
        <taxon>Streptomyces</taxon>
    </lineage>
</organism>
<feature type="compositionally biased region" description="Basic and acidic residues" evidence="1">
    <location>
        <begin position="14"/>
        <end position="24"/>
    </location>
</feature>
<dbReference type="Proteomes" id="UP000645555">
    <property type="component" value="Unassembled WGS sequence"/>
</dbReference>
<feature type="region of interest" description="Disordered" evidence="1">
    <location>
        <begin position="1"/>
        <end position="63"/>
    </location>
</feature>
<reference evidence="2" key="1">
    <citation type="journal article" date="2014" name="Int. J. Syst. Evol. Microbiol.">
        <title>Complete genome sequence of Corynebacterium casei LMG S-19264T (=DSM 44701T), isolated from a smear-ripened cheese.</title>
        <authorList>
            <consortium name="US DOE Joint Genome Institute (JGI-PGF)"/>
            <person name="Walter F."/>
            <person name="Albersmeier A."/>
            <person name="Kalinowski J."/>
            <person name="Ruckert C."/>
        </authorList>
    </citation>
    <scope>NUCLEOTIDE SEQUENCE</scope>
    <source>
        <strain evidence="2">JCM 4956</strain>
    </source>
</reference>
<name>A0A918KD81_9ACTN</name>
<sequence length="116" mass="12263">MSGGGGAERPLGTADRKRDVRHPDFLTPAEAGAPGAPGESVRMESGGGRVGAGRRADGIAGQTEWRTASRFGGTRDRRSNRARVWTIGVTGRRSGPAVVCRPRLGIRFIPRLVGKD</sequence>
<accession>A0A918KD81</accession>
<evidence type="ECO:0000313" key="2">
    <source>
        <dbReference type="EMBL" id="GGX59222.1"/>
    </source>
</evidence>
<feature type="compositionally biased region" description="Low complexity" evidence="1">
    <location>
        <begin position="28"/>
        <end position="39"/>
    </location>
</feature>
<comment type="caution">
    <text evidence="2">The sequence shown here is derived from an EMBL/GenBank/DDBJ whole genome shotgun (WGS) entry which is preliminary data.</text>
</comment>
<dbReference type="AlphaFoldDB" id="A0A918KD81"/>
<evidence type="ECO:0000256" key="1">
    <source>
        <dbReference type="SAM" id="MobiDB-lite"/>
    </source>
</evidence>
<protein>
    <submittedName>
        <fullName evidence="2">Uncharacterized protein</fullName>
    </submittedName>
</protein>
<gene>
    <name evidence="2" type="ORF">GCM10010515_28910</name>
</gene>